<name>A0ABW7PLL7_9ACTN</name>
<feature type="region of interest" description="Disordered" evidence="1">
    <location>
        <begin position="58"/>
        <end position="93"/>
    </location>
</feature>
<dbReference type="EMBL" id="JBBDHD010000113">
    <property type="protein sequence ID" value="MFH7599203.1"/>
    <property type="molecule type" value="Genomic_DNA"/>
</dbReference>
<comment type="caution">
    <text evidence="2">The sequence shown here is derived from an EMBL/GenBank/DDBJ whole genome shotgun (WGS) entry which is preliminary data.</text>
</comment>
<gene>
    <name evidence="2" type="ORF">WDV06_29515</name>
</gene>
<feature type="compositionally biased region" description="Pro residues" evidence="1">
    <location>
        <begin position="1"/>
        <end position="11"/>
    </location>
</feature>
<keyword evidence="3" id="KW-1185">Reference proteome</keyword>
<proteinExistence type="predicted"/>
<evidence type="ECO:0000313" key="2">
    <source>
        <dbReference type="EMBL" id="MFH7599203.1"/>
    </source>
</evidence>
<accession>A0ABW7PLL7</accession>
<dbReference type="Proteomes" id="UP001610631">
    <property type="component" value="Unassembled WGS sequence"/>
</dbReference>
<feature type="region of interest" description="Disordered" evidence="1">
    <location>
        <begin position="1"/>
        <end position="27"/>
    </location>
</feature>
<dbReference type="RefSeq" id="WP_395512856.1">
    <property type="nucleotide sequence ID" value="NZ_JBBDHD010000113.1"/>
</dbReference>
<protein>
    <submittedName>
        <fullName evidence="2">Uncharacterized protein</fullName>
    </submittedName>
</protein>
<evidence type="ECO:0000256" key="1">
    <source>
        <dbReference type="SAM" id="MobiDB-lite"/>
    </source>
</evidence>
<reference evidence="2 3" key="1">
    <citation type="submission" date="2024-03" db="EMBL/GenBank/DDBJ databases">
        <title>Whole genome sequencing of Streptomyces racemochromogenes, to identify antimicrobial biosynthetic gene clusters.</title>
        <authorList>
            <person name="Suryawanshi P."/>
            <person name="Krishnaraj P.U."/>
            <person name="Arun Y.P."/>
            <person name="Suryawanshi M.P."/>
            <person name="Rakshit O."/>
        </authorList>
    </citation>
    <scope>NUCLEOTIDE SEQUENCE [LARGE SCALE GENOMIC DNA]</scope>
    <source>
        <strain evidence="2 3">AUDT626</strain>
    </source>
</reference>
<sequence>MPDPHTVPPAPTAAHRTGPGPLPGCPRCATPPRRISWRQRPGEPVVLVFEPCGHRHTSPAPPLLAVTPLPPPRAGRPPVTSYPASELTHEQLR</sequence>
<organism evidence="2 3">
    <name type="scientific">Streptomyces racemochromogenes</name>
    <dbReference type="NCBI Taxonomy" id="67353"/>
    <lineage>
        <taxon>Bacteria</taxon>
        <taxon>Bacillati</taxon>
        <taxon>Actinomycetota</taxon>
        <taxon>Actinomycetes</taxon>
        <taxon>Kitasatosporales</taxon>
        <taxon>Streptomycetaceae</taxon>
        <taxon>Streptomyces</taxon>
    </lineage>
</organism>
<evidence type="ECO:0000313" key="3">
    <source>
        <dbReference type="Proteomes" id="UP001610631"/>
    </source>
</evidence>